<feature type="transmembrane region" description="Helical" evidence="2">
    <location>
        <begin position="256"/>
        <end position="282"/>
    </location>
</feature>
<keyword evidence="2" id="KW-0812">Transmembrane</keyword>
<proteinExistence type="predicted"/>
<reference evidence="3" key="1">
    <citation type="submission" date="2021-01" db="EMBL/GenBank/DDBJ databases">
        <authorList>
            <person name="Corre E."/>
            <person name="Pelletier E."/>
            <person name="Niang G."/>
            <person name="Scheremetjew M."/>
            <person name="Finn R."/>
            <person name="Kale V."/>
            <person name="Holt S."/>
            <person name="Cochrane G."/>
            <person name="Meng A."/>
            <person name="Brown T."/>
            <person name="Cohen L."/>
        </authorList>
    </citation>
    <scope>NUCLEOTIDE SEQUENCE</scope>
    <source>
        <strain evidence="3">ATCC 50979</strain>
    </source>
</reference>
<feature type="region of interest" description="Disordered" evidence="1">
    <location>
        <begin position="290"/>
        <end position="316"/>
    </location>
</feature>
<organism evidence="3">
    <name type="scientific">Sexangularia sp. CB-2014</name>
    <dbReference type="NCBI Taxonomy" id="1486929"/>
    <lineage>
        <taxon>Eukaryota</taxon>
        <taxon>Amoebozoa</taxon>
        <taxon>Tubulinea</taxon>
        <taxon>Elardia</taxon>
        <taxon>Arcellinida</taxon>
        <taxon>Arcellinida incertae sedis</taxon>
        <taxon>Sexangularia</taxon>
    </lineage>
</organism>
<keyword evidence="2" id="KW-0472">Membrane</keyword>
<evidence type="ECO:0000256" key="2">
    <source>
        <dbReference type="SAM" id="Phobius"/>
    </source>
</evidence>
<feature type="compositionally biased region" description="Basic and acidic residues" evidence="1">
    <location>
        <begin position="290"/>
        <end position="302"/>
    </location>
</feature>
<name>A0A7S1YKK2_9EUKA</name>
<protein>
    <submittedName>
        <fullName evidence="3">Uncharacterized protein</fullName>
    </submittedName>
</protein>
<evidence type="ECO:0000256" key="1">
    <source>
        <dbReference type="SAM" id="MobiDB-lite"/>
    </source>
</evidence>
<feature type="compositionally biased region" description="Acidic residues" evidence="1">
    <location>
        <begin position="306"/>
        <end position="316"/>
    </location>
</feature>
<evidence type="ECO:0000313" key="3">
    <source>
        <dbReference type="EMBL" id="CAD9306251.1"/>
    </source>
</evidence>
<sequence>MPAVKKLGGSLRPPANSAFGDPEESAPRAYLFLIAMFVSVAAFAGIFTWYMLEPKTIAKSELYKDVAQVRGFLAKVDDESIFDFDCPCSARVRADDIGSIMINQSIAGLQKGCEEGLAGNPAQSFCDVITQQFESKFIETTMLPSVNMAYEYEFPFDVAFAYEDACLVSRDEWYFKDYAFELYFELMGVDISSFWGTNYSDVWINGIDVSNNQSWFNCTFNEADVKDGWAVAWEQYVEECNPKACQWSEYQGPLDIFLATLAIVGTVNSIAILIAGLVYGYLSNKDEERRAAPPAKAEETPKGEVALEEVEGDDKE</sequence>
<dbReference type="AlphaFoldDB" id="A0A7S1YKK2"/>
<feature type="transmembrane region" description="Helical" evidence="2">
    <location>
        <begin position="29"/>
        <end position="52"/>
    </location>
</feature>
<keyword evidence="2" id="KW-1133">Transmembrane helix</keyword>
<accession>A0A7S1YKK2</accession>
<dbReference type="EMBL" id="HBGL01013811">
    <property type="protein sequence ID" value="CAD9306251.1"/>
    <property type="molecule type" value="Transcribed_RNA"/>
</dbReference>
<gene>
    <name evidence="3" type="ORF">SSP0437_LOCUS10781</name>
</gene>